<name>A0A9D1CT86_9FIRM</name>
<evidence type="ECO:0000256" key="1">
    <source>
        <dbReference type="SAM" id="Phobius"/>
    </source>
</evidence>
<feature type="transmembrane region" description="Helical" evidence="1">
    <location>
        <begin position="136"/>
        <end position="155"/>
    </location>
</feature>
<organism evidence="2 3">
    <name type="scientific">Candidatus Scatomorpha intestinavium</name>
    <dbReference type="NCBI Taxonomy" id="2840922"/>
    <lineage>
        <taxon>Bacteria</taxon>
        <taxon>Bacillati</taxon>
        <taxon>Bacillota</taxon>
        <taxon>Clostridia</taxon>
        <taxon>Eubacteriales</taxon>
        <taxon>Candidatus Scatomorpha</taxon>
    </lineage>
</organism>
<feature type="transmembrane region" description="Helical" evidence="1">
    <location>
        <begin position="274"/>
        <end position="296"/>
    </location>
</feature>
<dbReference type="AlphaFoldDB" id="A0A9D1CT86"/>
<feature type="transmembrane region" description="Helical" evidence="1">
    <location>
        <begin position="369"/>
        <end position="393"/>
    </location>
</feature>
<comment type="caution">
    <text evidence="2">The sequence shown here is derived from an EMBL/GenBank/DDBJ whole genome shotgun (WGS) entry which is preliminary data.</text>
</comment>
<reference evidence="2" key="1">
    <citation type="submission" date="2020-10" db="EMBL/GenBank/DDBJ databases">
        <authorList>
            <person name="Gilroy R."/>
        </authorList>
    </citation>
    <scope>NUCLEOTIDE SEQUENCE</scope>
    <source>
        <strain evidence="2">ChiBcolR7-354</strain>
    </source>
</reference>
<feature type="transmembrane region" description="Helical" evidence="1">
    <location>
        <begin position="161"/>
        <end position="177"/>
    </location>
</feature>
<protein>
    <submittedName>
        <fullName evidence="2">Conjugal transfer protein TraL</fullName>
    </submittedName>
</protein>
<accession>A0A9D1CT86</accession>
<feature type="transmembrane region" description="Helical" evidence="1">
    <location>
        <begin position="104"/>
        <end position="129"/>
    </location>
</feature>
<reference evidence="2" key="2">
    <citation type="journal article" date="2021" name="PeerJ">
        <title>Extensive microbial diversity within the chicken gut microbiome revealed by metagenomics and culture.</title>
        <authorList>
            <person name="Gilroy R."/>
            <person name="Ravi A."/>
            <person name="Getino M."/>
            <person name="Pursley I."/>
            <person name="Horton D.L."/>
            <person name="Alikhan N.F."/>
            <person name="Baker D."/>
            <person name="Gharbi K."/>
            <person name="Hall N."/>
            <person name="Watson M."/>
            <person name="Adriaenssens E.M."/>
            <person name="Foster-Nyarko E."/>
            <person name="Jarju S."/>
            <person name="Secka A."/>
            <person name="Antonio M."/>
            <person name="Oren A."/>
            <person name="Chaudhuri R.R."/>
            <person name="La Ragione R."/>
            <person name="Hildebrand F."/>
            <person name="Pallen M.J."/>
        </authorList>
    </citation>
    <scope>NUCLEOTIDE SEQUENCE</scope>
    <source>
        <strain evidence="2">ChiBcolR7-354</strain>
    </source>
</reference>
<feature type="transmembrane region" description="Helical" evidence="1">
    <location>
        <begin position="302"/>
        <end position="321"/>
    </location>
</feature>
<sequence length="400" mass="43623">MDIAVILLLFAEALLALAALYFSGLLKRPKDVAVCAALVAAAFVVRGSCFNHVTADYETFLSVWVEYFRNNGGFAALAEPIGNYNVPYMYFLAAFSYIGIDDLYLIKLLSVFFDIVLAYAAMSLAGLYTTSRVKRLAAFFGVLFLPTVVLNGAYWGQCDSIYAAFAVLGIYFALSGRPSAGMACIAVSFAFKLQAVFIMPVFVVLLLSGHVKIRHFFIFPAVYIALMLPAVAAGMPFMDTITLYFDQMGTVGSALNYNSPSIFAFSRSVQDTALASNLGIIAAFALMLLTFLLVALRRGRASMWAVLGCALVLSIGIPYFLPHMHERYFFVADVLTLLFACAAPEYLALPLLTQFASLLGYHAYLRGYYFLPMSYGAVALAVALALSLAFTLAQLYSSKK</sequence>
<dbReference type="Proteomes" id="UP000824262">
    <property type="component" value="Unassembled WGS sequence"/>
</dbReference>
<feature type="transmembrane region" description="Helical" evidence="1">
    <location>
        <begin position="33"/>
        <end position="53"/>
    </location>
</feature>
<feature type="transmembrane region" description="Helical" evidence="1">
    <location>
        <begin position="6"/>
        <end position="26"/>
    </location>
</feature>
<proteinExistence type="predicted"/>
<keyword evidence="1" id="KW-0472">Membrane</keyword>
<feature type="transmembrane region" description="Helical" evidence="1">
    <location>
        <begin position="328"/>
        <end position="349"/>
    </location>
</feature>
<evidence type="ECO:0000313" key="3">
    <source>
        <dbReference type="Proteomes" id="UP000824262"/>
    </source>
</evidence>
<feature type="transmembrane region" description="Helical" evidence="1">
    <location>
        <begin position="217"/>
        <end position="238"/>
    </location>
</feature>
<dbReference type="EMBL" id="DVGA01000114">
    <property type="protein sequence ID" value="HIQ79612.1"/>
    <property type="molecule type" value="Genomic_DNA"/>
</dbReference>
<evidence type="ECO:0000313" key="2">
    <source>
        <dbReference type="EMBL" id="HIQ79612.1"/>
    </source>
</evidence>
<gene>
    <name evidence="2" type="ORF">IAB77_10195</name>
</gene>
<feature type="transmembrane region" description="Helical" evidence="1">
    <location>
        <begin position="189"/>
        <end position="211"/>
    </location>
</feature>
<keyword evidence="1" id="KW-1133">Transmembrane helix</keyword>
<keyword evidence="1" id="KW-0812">Transmembrane</keyword>